<dbReference type="RefSeq" id="WP_161999457.1">
    <property type="nucleotide sequence ID" value="NZ_JARQBJ010000006.1"/>
</dbReference>
<keyword evidence="1" id="KW-0472">Membrane</keyword>
<evidence type="ECO:0000313" key="3">
    <source>
        <dbReference type="Proteomes" id="UP001256711"/>
    </source>
</evidence>
<gene>
    <name evidence="2" type="ORF">P7H43_12025</name>
</gene>
<dbReference type="Proteomes" id="UP001256711">
    <property type="component" value="Unassembled WGS sequence"/>
</dbReference>
<dbReference type="AlphaFoldDB" id="A0AAW8U5J8"/>
<protein>
    <recommendedName>
        <fullName evidence="4">DUF1189 domain-containing protein</fullName>
    </recommendedName>
</protein>
<reference evidence="2" key="1">
    <citation type="submission" date="2023-03" db="EMBL/GenBank/DDBJ databases">
        <authorList>
            <person name="Shen W."/>
            <person name="Cai J."/>
        </authorList>
    </citation>
    <scope>NUCLEOTIDE SEQUENCE</scope>
    <source>
        <strain evidence="2">B226-2</strain>
    </source>
</reference>
<feature type="transmembrane region" description="Helical" evidence="1">
    <location>
        <begin position="176"/>
        <end position="199"/>
    </location>
</feature>
<feature type="transmembrane region" description="Helical" evidence="1">
    <location>
        <begin position="142"/>
        <end position="164"/>
    </location>
</feature>
<comment type="caution">
    <text evidence="2">The sequence shown here is derived from an EMBL/GenBank/DDBJ whole genome shotgun (WGS) entry which is preliminary data.</text>
</comment>
<proteinExistence type="predicted"/>
<feature type="transmembrane region" description="Helical" evidence="1">
    <location>
        <begin position="205"/>
        <end position="222"/>
    </location>
</feature>
<accession>A0AAW8U5J8</accession>
<dbReference type="EMBL" id="JARQBJ010000006">
    <property type="protein sequence ID" value="MDT2811208.1"/>
    <property type="molecule type" value="Genomic_DNA"/>
</dbReference>
<name>A0AAW8U5J8_9ENTE</name>
<keyword evidence="1" id="KW-0812">Transmembrane</keyword>
<evidence type="ECO:0000313" key="2">
    <source>
        <dbReference type="EMBL" id="MDT2811208.1"/>
    </source>
</evidence>
<feature type="transmembrane region" description="Helical" evidence="1">
    <location>
        <begin position="28"/>
        <end position="47"/>
    </location>
</feature>
<keyword evidence="1" id="KW-1133">Transmembrane helix</keyword>
<evidence type="ECO:0000256" key="1">
    <source>
        <dbReference type="SAM" id="Phobius"/>
    </source>
</evidence>
<evidence type="ECO:0008006" key="4">
    <source>
        <dbReference type="Google" id="ProtNLM"/>
    </source>
</evidence>
<organism evidence="2 3">
    <name type="scientific">Enterococcus asini</name>
    <dbReference type="NCBI Taxonomy" id="57732"/>
    <lineage>
        <taxon>Bacteria</taxon>
        <taxon>Bacillati</taxon>
        <taxon>Bacillota</taxon>
        <taxon>Bacilli</taxon>
        <taxon>Lactobacillales</taxon>
        <taxon>Enterococcaceae</taxon>
        <taxon>Enterococcus</taxon>
    </lineage>
</organism>
<sequence>MLELFTNGLQFKFNEISRYQGKNQSKPLSYLLILVLGLSLILIGFQASQVNLGAFGREIMSAKIKISDNQVLTPLSDKNSLDNLSQETGITIEKTGLNIKNVGSINYELLRNLSDNTEPAADLGQLVKAGHNDLMNITFLTLYLKTLPFIIVSLLTEVILNQLLKKSVTQRQLTNGQALTMTVSLLTLPALVYLCLRVAGIKDAMALFIFVAVSVMISFLYSRQLNVGEQESLSNEK</sequence>